<dbReference type="Proteomes" id="UP000503482">
    <property type="component" value="Chromosome"/>
</dbReference>
<sequence length="648" mass="74761">MKKCNLKIVAIIQARCGSTRLEGKVMKKLYSLSLLEHIIERVQNVDLIDEIIVATTINEEDDKIEKLFRNSKVKVFRGSKDNVLERFYLSANKYEADVIVRITSDDPFKDPEVIKKALELLLDNNTLDYVSNTIEPTYPEGIDIEVFTMNALRKAYTQAQLLSEKEHVTPYIWKNTDKFNVLNFKYKTNISEMRWTIDYEEDFVFAKKVYEELYPLKKIFLMDDILSLIKNKNIKNTSMIERNEGYKKSLKEEGKMERIGELERKYVLEVLDTQFRTSKGADFMTRFESKFAEVFNSNFAISHVNGTATMHSALEAMNIGNGDEVIVPPLTMSSTSLAVLHANATPVFADVDLDTFLIDPDSIEKNITSKTKAIIVVSLYGNSPDMTKIVEIAKKYNLYVIEDNAQSFLSFHKNKLIGTFGDCSSFSFQSSKHLAAGEGGIITTDDEKLAIGIRKVSGLGYSTIGSKKAKITKEEIQHPSFLRHDFLGWNYRLSELNCAVALAQTERIVELVNIRKRNAKIYLEAINNCTWLRPQKVMEGDESSYWAFTMKLDIEKVSWEEFRKKYLDFGGSKYYGAWQLTYLEPLFQEKLFGRRKEFIQREYNKGICPNAEYLQPRLIQLKTNFIDEKDTINEAEILTKTIKYFEER</sequence>
<name>A0AAE7E514_9BACT</name>
<gene>
    <name evidence="3" type="ORF">AVENP_1996</name>
</gene>
<proteinExistence type="inferred from homology"/>
<keyword evidence="4" id="KW-1185">Reference proteome</keyword>
<dbReference type="CDD" id="cd00616">
    <property type="entry name" value="AHBA_syn"/>
    <property type="match status" value="1"/>
</dbReference>
<dbReference type="Gene3D" id="3.90.550.10">
    <property type="entry name" value="Spore Coat Polysaccharide Biosynthesis Protein SpsA, Chain A"/>
    <property type="match status" value="1"/>
</dbReference>
<dbReference type="GO" id="GO:0000271">
    <property type="term" value="P:polysaccharide biosynthetic process"/>
    <property type="evidence" value="ECO:0007669"/>
    <property type="project" value="TreeGrafter"/>
</dbReference>
<dbReference type="CDD" id="cd02518">
    <property type="entry name" value="GT2_SpsF"/>
    <property type="match status" value="1"/>
</dbReference>
<dbReference type="Gene3D" id="3.40.640.10">
    <property type="entry name" value="Type I PLP-dependent aspartate aminotransferase-like (Major domain)"/>
    <property type="match status" value="1"/>
</dbReference>
<dbReference type="KEGG" id="avp:AVENP_1996"/>
<accession>A0AAE7E514</accession>
<reference evidence="3 4" key="1">
    <citation type="submission" date="2020-05" db="EMBL/GenBank/DDBJ databases">
        <title>Complete genome sequencing of Campylobacter and Arcobacter type strains.</title>
        <authorList>
            <person name="Miller W.G."/>
            <person name="Yee E."/>
        </authorList>
    </citation>
    <scope>NUCLEOTIDE SEQUENCE [LARGE SCALE GENOMIC DNA]</scope>
    <source>
        <strain evidence="3 4">LMG 26156</strain>
    </source>
</reference>
<dbReference type="GO" id="GO:0008483">
    <property type="term" value="F:transaminase activity"/>
    <property type="evidence" value="ECO:0007669"/>
    <property type="project" value="UniProtKB-KW"/>
</dbReference>
<dbReference type="InterPro" id="IPR015424">
    <property type="entry name" value="PyrdxlP-dep_Trfase"/>
</dbReference>
<dbReference type="PANTHER" id="PTHR30244">
    <property type="entry name" value="TRANSAMINASE"/>
    <property type="match status" value="1"/>
</dbReference>
<dbReference type="Pfam" id="PF01041">
    <property type="entry name" value="DegT_DnrJ_EryC1"/>
    <property type="match status" value="1"/>
</dbReference>
<dbReference type="PANTHER" id="PTHR30244:SF34">
    <property type="entry name" value="DTDP-4-AMINO-4,6-DIDEOXYGALACTOSE TRANSAMINASE"/>
    <property type="match status" value="1"/>
</dbReference>
<dbReference type="Pfam" id="PF02348">
    <property type="entry name" value="CTP_transf_3"/>
    <property type="match status" value="1"/>
</dbReference>
<dbReference type="InterPro" id="IPR015421">
    <property type="entry name" value="PyrdxlP-dep_Trfase_major"/>
</dbReference>
<comment type="similarity">
    <text evidence="1 2">Belongs to the DegT/DnrJ/EryC1 family.</text>
</comment>
<evidence type="ECO:0000313" key="3">
    <source>
        <dbReference type="EMBL" id="QKF67537.1"/>
    </source>
</evidence>
<evidence type="ECO:0000313" key="4">
    <source>
        <dbReference type="Proteomes" id="UP000503482"/>
    </source>
</evidence>
<dbReference type="InterPro" id="IPR015422">
    <property type="entry name" value="PyrdxlP-dep_Trfase_small"/>
</dbReference>
<keyword evidence="2" id="KW-0663">Pyridoxal phosphate</keyword>
<organism evidence="3 4">
    <name type="scientific">Arcobacter venerupis</name>
    <dbReference type="NCBI Taxonomy" id="1054033"/>
    <lineage>
        <taxon>Bacteria</taxon>
        <taxon>Pseudomonadati</taxon>
        <taxon>Campylobacterota</taxon>
        <taxon>Epsilonproteobacteria</taxon>
        <taxon>Campylobacterales</taxon>
        <taxon>Arcobacteraceae</taxon>
        <taxon>Arcobacter</taxon>
    </lineage>
</organism>
<protein>
    <submittedName>
        <fullName evidence="3">Aminotransferase, DegT/DnrJ/EryC1/StrS family (Cytidylyltransferase domain)</fullName>
    </submittedName>
</protein>
<dbReference type="SUPFAM" id="SSF53448">
    <property type="entry name" value="Nucleotide-diphospho-sugar transferases"/>
    <property type="match status" value="1"/>
</dbReference>
<dbReference type="AlphaFoldDB" id="A0AAE7E514"/>
<keyword evidence="3" id="KW-0032">Aminotransferase</keyword>
<dbReference type="GO" id="GO:0030170">
    <property type="term" value="F:pyridoxal phosphate binding"/>
    <property type="evidence" value="ECO:0007669"/>
    <property type="project" value="TreeGrafter"/>
</dbReference>
<dbReference type="InterPro" id="IPR000653">
    <property type="entry name" value="DegT/StrS_aminotransferase"/>
</dbReference>
<dbReference type="SUPFAM" id="SSF53383">
    <property type="entry name" value="PLP-dependent transferases"/>
    <property type="match status" value="1"/>
</dbReference>
<dbReference type="InterPro" id="IPR029044">
    <property type="entry name" value="Nucleotide-diphossugar_trans"/>
</dbReference>
<evidence type="ECO:0000256" key="1">
    <source>
        <dbReference type="ARBA" id="ARBA00037999"/>
    </source>
</evidence>
<evidence type="ECO:0000256" key="2">
    <source>
        <dbReference type="RuleBase" id="RU004508"/>
    </source>
</evidence>
<dbReference type="InterPro" id="IPR003329">
    <property type="entry name" value="Cytidylyl_trans"/>
</dbReference>
<dbReference type="EMBL" id="CP053840">
    <property type="protein sequence ID" value="QKF67537.1"/>
    <property type="molecule type" value="Genomic_DNA"/>
</dbReference>
<dbReference type="RefSeq" id="WP_128357902.1">
    <property type="nucleotide sequence ID" value="NZ_CP053840.1"/>
</dbReference>
<keyword evidence="3" id="KW-0808">Transferase</keyword>
<dbReference type="Gene3D" id="3.90.1150.10">
    <property type="entry name" value="Aspartate Aminotransferase, domain 1"/>
    <property type="match status" value="1"/>
</dbReference>